<dbReference type="PANTHER" id="PTHR39664:SF2">
    <property type="entry name" value="NUCLEIC ACID-BINDING PROTEIN, CONTAINING PIN DOMAIN-RELATED"/>
    <property type="match status" value="1"/>
</dbReference>
<dbReference type="SUPFAM" id="SSF88723">
    <property type="entry name" value="PIN domain-like"/>
    <property type="match status" value="1"/>
</dbReference>
<accession>A7HQV1</accession>
<dbReference type="InterPro" id="IPR029060">
    <property type="entry name" value="PIN-like_dom_sf"/>
</dbReference>
<dbReference type="PANTHER" id="PTHR39664">
    <property type="match status" value="1"/>
</dbReference>
<reference evidence="2 3" key="1">
    <citation type="journal article" date="2011" name="Stand. Genomic Sci.">
        <title>Complete genome sequence of Parvibaculum lavamentivorans type strain (DS-1(T)).</title>
        <authorList>
            <person name="Schleheck D."/>
            <person name="Weiss M."/>
            <person name="Pitluck S."/>
            <person name="Bruce D."/>
            <person name="Land M.L."/>
            <person name="Han S."/>
            <person name="Saunders E."/>
            <person name="Tapia R."/>
            <person name="Detter C."/>
            <person name="Brettin T."/>
            <person name="Han J."/>
            <person name="Woyke T."/>
            <person name="Goodwin L."/>
            <person name="Pennacchio L."/>
            <person name="Nolan M."/>
            <person name="Cook A.M."/>
            <person name="Kjelleberg S."/>
            <person name="Thomas T."/>
        </authorList>
    </citation>
    <scope>NUCLEOTIDE SEQUENCE [LARGE SCALE GENOMIC DNA]</scope>
    <source>
        <strain evidence="3">DS-1 / DSM 13023 / NCIMB 13966</strain>
    </source>
</reference>
<organism evidence="2 3">
    <name type="scientific">Parvibaculum lavamentivorans (strain DS-1 / DSM 13023 / NCIMB 13966)</name>
    <dbReference type="NCBI Taxonomy" id="402881"/>
    <lineage>
        <taxon>Bacteria</taxon>
        <taxon>Pseudomonadati</taxon>
        <taxon>Pseudomonadota</taxon>
        <taxon>Alphaproteobacteria</taxon>
        <taxon>Hyphomicrobiales</taxon>
        <taxon>Parvibaculaceae</taxon>
        <taxon>Parvibaculum</taxon>
    </lineage>
</organism>
<dbReference type="eggNOG" id="COG5611">
    <property type="taxonomic scope" value="Bacteria"/>
</dbReference>
<sequence length="136" mass="14847">MIGLDTNILLRWLLDDSGVEDNAPEQAKLVARVILESGDTFFVNHIVLAETIWVLRNKAGQSRKVIEEIVSRLIASANVEMESGETVRRALDAFVGGKADFADYLIAEVNAAAGCSTTLTFDRKAAQHPSFSRLGK</sequence>
<dbReference type="STRING" id="402881.Plav_0661"/>
<dbReference type="HOGENOM" id="CLU_121449_0_1_5"/>
<gene>
    <name evidence="2" type="ordered locus">Plav_0661</name>
</gene>
<dbReference type="Proteomes" id="UP000006377">
    <property type="component" value="Chromosome"/>
</dbReference>
<protein>
    <submittedName>
        <fullName evidence="2">Pil-like protein</fullName>
    </submittedName>
</protein>
<evidence type="ECO:0000313" key="2">
    <source>
        <dbReference type="EMBL" id="ABS62284.1"/>
    </source>
</evidence>
<keyword evidence="3" id="KW-1185">Reference proteome</keyword>
<proteinExistence type="predicted"/>
<evidence type="ECO:0000313" key="3">
    <source>
        <dbReference type="Proteomes" id="UP000006377"/>
    </source>
</evidence>
<feature type="domain" description="PIN" evidence="1">
    <location>
        <begin position="4"/>
        <end position="126"/>
    </location>
</feature>
<evidence type="ECO:0000259" key="1">
    <source>
        <dbReference type="Pfam" id="PF01850"/>
    </source>
</evidence>
<dbReference type="CDD" id="cd18683">
    <property type="entry name" value="PIN_VapC-like"/>
    <property type="match status" value="1"/>
</dbReference>
<dbReference type="AlphaFoldDB" id="A7HQV1"/>
<dbReference type="Pfam" id="PF01850">
    <property type="entry name" value="PIN"/>
    <property type="match status" value="1"/>
</dbReference>
<dbReference type="Gene3D" id="3.40.50.1010">
    <property type="entry name" value="5'-nuclease"/>
    <property type="match status" value="1"/>
</dbReference>
<dbReference type="KEGG" id="pla:Plav_0661"/>
<dbReference type="EMBL" id="CP000774">
    <property type="protein sequence ID" value="ABS62284.1"/>
    <property type="molecule type" value="Genomic_DNA"/>
</dbReference>
<dbReference type="InterPro" id="IPR002716">
    <property type="entry name" value="PIN_dom"/>
</dbReference>
<dbReference type="RefSeq" id="WP_011995575.1">
    <property type="nucleotide sequence ID" value="NC_009719.1"/>
</dbReference>
<name>A7HQV1_PARL1</name>